<dbReference type="PANTHER" id="PTHR38773:SF1">
    <property type="entry name" value="PROTEIN SPRT"/>
    <property type="match status" value="1"/>
</dbReference>
<name>Q0A8D8_ALKEH</name>
<keyword evidence="4" id="KW-1185">Reference proteome</keyword>
<feature type="region of interest" description="Disordered" evidence="1">
    <location>
        <begin position="1"/>
        <end position="25"/>
    </location>
</feature>
<feature type="compositionally biased region" description="Low complexity" evidence="1">
    <location>
        <begin position="10"/>
        <end position="21"/>
    </location>
</feature>
<dbReference type="InterPro" id="IPR006640">
    <property type="entry name" value="SprT-like_domain"/>
</dbReference>
<evidence type="ECO:0000313" key="3">
    <source>
        <dbReference type="EMBL" id="ABI56899.1"/>
    </source>
</evidence>
<dbReference type="EMBL" id="CP000453">
    <property type="protein sequence ID" value="ABI56899.1"/>
    <property type="molecule type" value="Genomic_DNA"/>
</dbReference>
<dbReference type="GO" id="GO:0006950">
    <property type="term" value="P:response to stress"/>
    <property type="evidence" value="ECO:0007669"/>
    <property type="project" value="UniProtKB-ARBA"/>
</dbReference>
<proteinExistence type="predicted"/>
<organism evidence="3 4">
    <name type="scientific">Alkalilimnicola ehrlichii (strain ATCC BAA-1101 / DSM 17681 / MLHE-1)</name>
    <dbReference type="NCBI Taxonomy" id="187272"/>
    <lineage>
        <taxon>Bacteria</taxon>
        <taxon>Pseudomonadati</taxon>
        <taxon>Pseudomonadota</taxon>
        <taxon>Gammaproteobacteria</taxon>
        <taxon>Chromatiales</taxon>
        <taxon>Ectothiorhodospiraceae</taxon>
        <taxon>Alkalilimnicola</taxon>
    </lineage>
</organism>
<dbReference type="SMART" id="SM00731">
    <property type="entry name" value="SprT"/>
    <property type="match status" value="1"/>
</dbReference>
<dbReference type="AlphaFoldDB" id="Q0A8D8"/>
<dbReference type="HOGENOM" id="CLU_1406157_0_0_6"/>
<evidence type="ECO:0000313" key="4">
    <source>
        <dbReference type="Proteomes" id="UP000001962"/>
    </source>
</evidence>
<evidence type="ECO:0000259" key="2">
    <source>
        <dbReference type="SMART" id="SM00731"/>
    </source>
</evidence>
<evidence type="ECO:0000256" key="1">
    <source>
        <dbReference type="SAM" id="MobiDB-lite"/>
    </source>
</evidence>
<dbReference type="Proteomes" id="UP000001962">
    <property type="component" value="Chromosome"/>
</dbReference>
<dbReference type="PANTHER" id="PTHR38773">
    <property type="entry name" value="PROTEIN SPRT"/>
    <property type="match status" value="1"/>
</dbReference>
<gene>
    <name evidence="3" type="ordered locus">Mlg_1552</name>
</gene>
<accession>Q0A8D8</accession>
<dbReference type="KEGG" id="aeh:Mlg_1552"/>
<sequence>MTGVPDPQRRPGAAAPAGCRSGPPPATEAECLERLKAWARADWRALCRQWPALQGLPAPEVVLYRRGSALGRAWLRPHRIGLNAPLIRRPDGWREARDTVAHELAHLAAWTLFRDRGHGAGWQQVMAVLGAPPTRTHALDVSGIPGTQRRWQYRCGCSTHRITTTRHNRIRQGRMRYHCRRCGEALSRDADSG</sequence>
<reference evidence="4" key="1">
    <citation type="submission" date="2006-08" db="EMBL/GenBank/DDBJ databases">
        <title>Complete sequence of Alkalilimnicola ehrilichei MLHE-1.</title>
        <authorList>
            <person name="Copeland A."/>
            <person name="Lucas S."/>
            <person name="Lapidus A."/>
            <person name="Barry K."/>
            <person name="Detter J.C."/>
            <person name="Glavina del Rio T."/>
            <person name="Hammon N."/>
            <person name="Israni S."/>
            <person name="Dalin E."/>
            <person name="Tice H."/>
            <person name="Pitluck S."/>
            <person name="Sims D."/>
            <person name="Brettin T."/>
            <person name="Bruce D."/>
            <person name="Han C."/>
            <person name="Tapia R."/>
            <person name="Gilna P."/>
            <person name="Schmutz J."/>
            <person name="Larimer F."/>
            <person name="Land M."/>
            <person name="Hauser L."/>
            <person name="Kyrpides N."/>
            <person name="Mikhailova N."/>
            <person name="Oremland R.S."/>
            <person name="Hoeft S.E."/>
            <person name="Switzer-Blum J."/>
            <person name="Kulp T."/>
            <person name="King G."/>
            <person name="Tabita R."/>
            <person name="Witte B."/>
            <person name="Santini J.M."/>
            <person name="Basu P."/>
            <person name="Hollibaugh J.T."/>
            <person name="Xie G."/>
            <person name="Stolz J.F."/>
            <person name="Richardson P."/>
        </authorList>
    </citation>
    <scope>NUCLEOTIDE SEQUENCE [LARGE SCALE GENOMIC DNA]</scope>
    <source>
        <strain evidence="4">ATCC BAA-1101 / DSM 17681 / MLHE-1</strain>
    </source>
</reference>
<dbReference type="eggNOG" id="COG3091">
    <property type="taxonomic scope" value="Bacteria"/>
</dbReference>
<dbReference type="Pfam" id="PF10263">
    <property type="entry name" value="SprT-like"/>
    <property type="match status" value="1"/>
</dbReference>
<protein>
    <recommendedName>
        <fullName evidence="2">SprT-like domain-containing protein</fullName>
    </recommendedName>
</protein>
<dbReference type="RefSeq" id="WP_011629293.1">
    <property type="nucleotide sequence ID" value="NC_008340.1"/>
</dbReference>
<feature type="domain" description="SprT-like" evidence="2">
    <location>
        <begin position="44"/>
        <end position="189"/>
    </location>
</feature>